<dbReference type="AlphaFoldDB" id="A0A645C674"/>
<sequence length="180" mass="20209">MEQFLAILVVLVVAAAFYGISYLRKQRLYPTCDQFARRYCEIADRLLADVDEQVNLQVASLDGGLCQLKPLEQQSKAAQAALQKSVDDAMLSDLRDLFFLRDEIQSQASNGNFSKDKYNAITNQLFDSLNLYLSLLNNPAQVLSTKDLDQIHYFLQKQTHIRTVSLPSIVSRACAESLAA</sequence>
<proteinExistence type="predicted"/>
<protein>
    <submittedName>
        <fullName evidence="1">Uncharacterized protein</fullName>
    </submittedName>
</protein>
<name>A0A645C674_9ZZZZ</name>
<dbReference type="EMBL" id="VSSQ01022886">
    <property type="protein sequence ID" value="MPM69454.1"/>
    <property type="molecule type" value="Genomic_DNA"/>
</dbReference>
<reference evidence="1" key="1">
    <citation type="submission" date="2019-08" db="EMBL/GenBank/DDBJ databases">
        <authorList>
            <person name="Kucharzyk K."/>
            <person name="Murdoch R.W."/>
            <person name="Higgins S."/>
            <person name="Loffler F."/>
        </authorList>
    </citation>
    <scope>NUCLEOTIDE SEQUENCE</scope>
</reference>
<accession>A0A645C674</accession>
<evidence type="ECO:0000313" key="1">
    <source>
        <dbReference type="EMBL" id="MPM69454.1"/>
    </source>
</evidence>
<organism evidence="1">
    <name type="scientific">bioreactor metagenome</name>
    <dbReference type="NCBI Taxonomy" id="1076179"/>
    <lineage>
        <taxon>unclassified sequences</taxon>
        <taxon>metagenomes</taxon>
        <taxon>ecological metagenomes</taxon>
    </lineage>
</organism>
<gene>
    <name evidence="1" type="ORF">SDC9_116399</name>
</gene>
<comment type="caution">
    <text evidence="1">The sequence shown here is derived from an EMBL/GenBank/DDBJ whole genome shotgun (WGS) entry which is preliminary data.</text>
</comment>